<dbReference type="Proteomes" id="UP000001312">
    <property type="component" value="Unassembled WGS sequence"/>
</dbReference>
<protein>
    <submittedName>
        <fullName evidence="1">Uncharacterized protein</fullName>
    </submittedName>
</protein>
<dbReference type="RefSeq" id="XP_001584662.1">
    <property type="nucleotide sequence ID" value="XM_001584612.1"/>
</dbReference>
<dbReference type="KEGG" id="ssl:SS1G_14431"/>
<keyword evidence="2" id="KW-1185">Reference proteome</keyword>
<dbReference type="HOGENOM" id="CLU_2334919_0_0_1"/>
<accession>A7FA00</accession>
<evidence type="ECO:0000313" key="2">
    <source>
        <dbReference type="Proteomes" id="UP000001312"/>
    </source>
</evidence>
<reference evidence="2" key="1">
    <citation type="journal article" date="2011" name="PLoS Genet.">
        <title>Genomic analysis of the necrotrophic fungal pathogens Sclerotinia sclerotiorum and Botrytis cinerea.</title>
        <authorList>
            <person name="Amselem J."/>
            <person name="Cuomo C.A."/>
            <person name="van Kan J.A."/>
            <person name="Viaud M."/>
            <person name="Benito E.P."/>
            <person name="Couloux A."/>
            <person name="Coutinho P.M."/>
            <person name="de Vries R.P."/>
            <person name="Dyer P.S."/>
            <person name="Fillinger S."/>
            <person name="Fournier E."/>
            <person name="Gout L."/>
            <person name="Hahn M."/>
            <person name="Kohn L."/>
            <person name="Lapalu N."/>
            <person name="Plummer K.M."/>
            <person name="Pradier J.M."/>
            <person name="Quevillon E."/>
            <person name="Sharon A."/>
            <person name="Simon A."/>
            <person name="ten Have A."/>
            <person name="Tudzynski B."/>
            <person name="Tudzynski P."/>
            <person name="Wincker P."/>
            <person name="Andrew M."/>
            <person name="Anthouard V."/>
            <person name="Beever R.E."/>
            <person name="Beffa R."/>
            <person name="Benoit I."/>
            <person name="Bouzid O."/>
            <person name="Brault B."/>
            <person name="Chen Z."/>
            <person name="Choquer M."/>
            <person name="Collemare J."/>
            <person name="Cotton P."/>
            <person name="Danchin E.G."/>
            <person name="Da Silva C."/>
            <person name="Gautier A."/>
            <person name="Giraud C."/>
            <person name="Giraud T."/>
            <person name="Gonzalez C."/>
            <person name="Grossetete S."/>
            <person name="Guldener U."/>
            <person name="Henrissat B."/>
            <person name="Howlett B.J."/>
            <person name="Kodira C."/>
            <person name="Kretschmer M."/>
            <person name="Lappartient A."/>
            <person name="Leroch M."/>
            <person name="Levis C."/>
            <person name="Mauceli E."/>
            <person name="Neuveglise C."/>
            <person name="Oeser B."/>
            <person name="Pearson M."/>
            <person name="Poulain J."/>
            <person name="Poussereau N."/>
            <person name="Quesneville H."/>
            <person name="Rascle C."/>
            <person name="Schumacher J."/>
            <person name="Segurens B."/>
            <person name="Sexton A."/>
            <person name="Silva E."/>
            <person name="Sirven C."/>
            <person name="Soanes D.M."/>
            <person name="Talbot N.J."/>
            <person name="Templeton M."/>
            <person name="Yandava C."/>
            <person name="Yarden O."/>
            <person name="Zeng Q."/>
            <person name="Rollins J.A."/>
            <person name="Lebrun M.H."/>
            <person name="Dickman M."/>
        </authorList>
    </citation>
    <scope>NUCLEOTIDE SEQUENCE [LARGE SCALE GENOMIC DNA]</scope>
    <source>
        <strain evidence="2">ATCC 18683 / 1980 / Ss-1</strain>
    </source>
</reference>
<name>A7FA00_SCLS1</name>
<gene>
    <name evidence="1" type="ORF">SS1G_14431</name>
</gene>
<organism evidence="1 2">
    <name type="scientific">Sclerotinia sclerotiorum (strain ATCC 18683 / 1980 / Ss-1)</name>
    <name type="common">White mold</name>
    <name type="synonym">Whetzelinia sclerotiorum</name>
    <dbReference type="NCBI Taxonomy" id="665079"/>
    <lineage>
        <taxon>Eukaryota</taxon>
        <taxon>Fungi</taxon>
        <taxon>Dikarya</taxon>
        <taxon>Ascomycota</taxon>
        <taxon>Pezizomycotina</taxon>
        <taxon>Leotiomycetes</taxon>
        <taxon>Helotiales</taxon>
        <taxon>Sclerotiniaceae</taxon>
        <taxon>Sclerotinia</taxon>
    </lineage>
</organism>
<dbReference type="EMBL" id="CH476653">
    <property type="protein sequence ID" value="EDO00561.1"/>
    <property type="molecule type" value="Genomic_DNA"/>
</dbReference>
<dbReference type="AlphaFoldDB" id="A7FA00"/>
<dbReference type="GeneID" id="5480679"/>
<sequence length="98" mass="11078">MQIPHNIGSCVEDKYTSPCDIVHINFLFHPGIGTKLSIAFGFRLQYLCTGTNLQAFLLWTEMLELRMEEGGTRAKCQDVAPDNRPLNKNETGIMFDLT</sequence>
<evidence type="ECO:0000313" key="1">
    <source>
        <dbReference type="EMBL" id="EDO00561.1"/>
    </source>
</evidence>
<proteinExistence type="predicted"/>
<dbReference type="InParanoid" id="A7FA00"/>